<sequence>MNNPWMKSITIPTSGVNVNLLTRMQAVDADAPTLVDKLQIQVDPETVGAFLRVGNSDVAASMMGAKLMVGQAATFEPTGLNSLHLDQFTLRSDANGVQLNIIALVR</sequence>
<evidence type="ECO:0000313" key="1">
    <source>
        <dbReference type="EMBL" id="KKL49652.1"/>
    </source>
</evidence>
<organism evidence="1">
    <name type="scientific">marine sediment metagenome</name>
    <dbReference type="NCBI Taxonomy" id="412755"/>
    <lineage>
        <taxon>unclassified sequences</taxon>
        <taxon>metagenomes</taxon>
        <taxon>ecological metagenomes</taxon>
    </lineage>
</organism>
<proteinExistence type="predicted"/>
<protein>
    <submittedName>
        <fullName evidence="1">Uncharacterized protein</fullName>
    </submittedName>
</protein>
<reference evidence="1" key="1">
    <citation type="journal article" date="2015" name="Nature">
        <title>Complex archaea that bridge the gap between prokaryotes and eukaryotes.</title>
        <authorList>
            <person name="Spang A."/>
            <person name="Saw J.H."/>
            <person name="Jorgensen S.L."/>
            <person name="Zaremba-Niedzwiedzka K."/>
            <person name="Martijn J."/>
            <person name="Lind A.E."/>
            <person name="van Eijk R."/>
            <person name="Schleper C."/>
            <person name="Guy L."/>
            <person name="Ettema T.J."/>
        </authorList>
    </citation>
    <scope>NUCLEOTIDE SEQUENCE</scope>
</reference>
<name>A0A0F9FEU9_9ZZZZ</name>
<dbReference type="AlphaFoldDB" id="A0A0F9FEU9"/>
<accession>A0A0F9FEU9</accession>
<dbReference type="EMBL" id="LAZR01032880">
    <property type="protein sequence ID" value="KKL49652.1"/>
    <property type="molecule type" value="Genomic_DNA"/>
</dbReference>
<comment type="caution">
    <text evidence="1">The sequence shown here is derived from an EMBL/GenBank/DDBJ whole genome shotgun (WGS) entry which is preliminary data.</text>
</comment>
<gene>
    <name evidence="1" type="ORF">LCGC14_2313360</name>
</gene>